<gene>
    <name evidence="1" type="ORF">QE152_g9575</name>
</gene>
<keyword evidence="2" id="KW-1185">Reference proteome</keyword>
<reference evidence="1 2" key="1">
    <citation type="journal article" date="2024" name="BMC Genomics">
        <title>De novo assembly and annotation of Popillia japonica's genome with initial clues to its potential as an invasive pest.</title>
        <authorList>
            <person name="Cucini C."/>
            <person name="Boschi S."/>
            <person name="Funari R."/>
            <person name="Cardaioli E."/>
            <person name="Iannotti N."/>
            <person name="Marturano G."/>
            <person name="Paoli F."/>
            <person name="Bruttini M."/>
            <person name="Carapelli A."/>
            <person name="Frati F."/>
            <person name="Nardi F."/>
        </authorList>
    </citation>
    <scope>NUCLEOTIDE SEQUENCE [LARGE SCALE GENOMIC DNA]</scope>
    <source>
        <strain evidence="1">DMR45628</strain>
    </source>
</reference>
<dbReference type="Proteomes" id="UP001458880">
    <property type="component" value="Unassembled WGS sequence"/>
</dbReference>
<dbReference type="EMBL" id="JASPKY010000083">
    <property type="protein sequence ID" value="KAK9738708.1"/>
    <property type="molecule type" value="Genomic_DNA"/>
</dbReference>
<sequence length="80" mass="8886">MDNKRFLSVKYIESLFEDEEFFRDLESADSVDIAVLPPDPDILSDCDEGDDDGTGEYEVSDVPGNLEILLPGPNVASEQF</sequence>
<organism evidence="1 2">
    <name type="scientific">Popillia japonica</name>
    <name type="common">Japanese beetle</name>
    <dbReference type="NCBI Taxonomy" id="7064"/>
    <lineage>
        <taxon>Eukaryota</taxon>
        <taxon>Metazoa</taxon>
        <taxon>Ecdysozoa</taxon>
        <taxon>Arthropoda</taxon>
        <taxon>Hexapoda</taxon>
        <taxon>Insecta</taxon>
        <taxon>Pterygota</taxon>
        <taxon>Neoptera</taxon>
        <taxon>Endopterygota</taxon>
        <taxon>Coleoptera</taxon>
        <taxon>Polyphaga</taxon>
        <taxon>Scarabaeiformia</taxon>
        <taxon>Scarabaeidae</taxon>
        <taxon>Rutelinae</taxon>
        <taxon>Popillia</taxon>
    </lineage>
</organism>
<dbReference type="AlphaFoldDB" id="A0AAW1LYG5"/>
<name>A0AAW1LYG5_POPJA</name>
<accession>A0AAW1LYG5</accession>
<protein>
    <submittedName>
        <fullName evidence="1">Uncharacterized protein</fullName>
    </submittedName>
</protein>
<comment type="caution">
    <text evidence="1">The sequence shown here is derived from an EMBL/GenBank/DDBJ whole genome shotgun (WGS) entry which is preliminary data.</text>
</comment>
<proteinExistence type="predicted"/>
<evidence type="ECO:0000313" key="1">
    <source>
        <dbReference type="EMBL" id="KAK9738708.1"/>
    </source>
</evidence>
<evidence type="ECO:0000313" key="2">
    <source>
        <dbReference type="Proteomes" id="UP001458880"/>
    </source>
</evidence>